<dbReference type="GO" id="GO:0006221">
    <property type="term" value="P:pyrimidine nucleotide biosynthetic process"/>
    <property type="evidence" value="ECO:0007669"/>
    <property type="project" value="InterPro"/>
</dbReference>
<evidence type="ECO:0000313" key="12">
    <source>
        <dbReference type="EMBL" id="CAB4558749.1"/>
    </source>
</evidence>
<dbReference type="Pfam" id="PF10418">
    <property type="entry name" value="DHODB_Fe-S_bind"/>
    <property type="match status" value="1"/>
</dbReference>
<evidence type="ECO:0000256" key="10">
    <source>
        <dbReference type="ARBA" id="ARBA00034078"/>
    </source>
</evidence>
<dbReference type="GO" id="GO:0050660">
    <property type="term" value="F:flavin adenine dinucleotide binding"/>
    <property type="evidence" value="ECO:0007669"/>
    <property type="project" value="InterPro"/>
</dbReference>
<reference evidence="12" key="1">
    <citation type="submission" date="2020-05" db="EMBL/GenBank/DDBJ databases">
        <authorList>
            <person name="Chiriac C."/>
            <person name="Salcher M."/>
            <person name="Ghai R."/>
            <person name="Kavagutti S V."/>
        </authorList>
    </citation>
    <scope>NUCLEOTIDE SEQUENCE</scope>
</reference>
<dbReference type="InterPro" id="IPR019480">
    <property type="entry name" value="Dihydroorotate_DH_Fe-S-bd"/>
</dbReference>
<feature type="domain" description="FAD-binding FR-type" evidence="11">
    <location>
        <begin position="8"/>
        <end position="111"/>
    </location>
</feature>
<organism evidence="12">
    <name type="scientific">freshwater metagenome</name>
    <dbReference type="NCBI Taxonomy" id="449393"/>
    <lineage>
        <taxon>unclassified sequences</taxon>
        <taxon>metagenomes</taxon>
        <taxon>ecological metagenomes</taxon>
    </lineage>
</organism>
<dbReference type="InterPro" id="IPR050353">
    <property type="entry name" value="PyrK_electron_transfer"/>
</dbReference>
<proteinExistence type="inferred from homology"/>
<dbReference type="GO" id="GO:0046872">
    <property type="term" value="F:metal ion binding"/>
    <property type="evidence" value="ECO:0007669"/>
    <property type="project" value="UniProtKB-KW"/>
</dbReference>
<evidence type="ECO:0000256" key="9">
    <source>
        <dbReference type="ARBA" id="ARBA00023014"/>
    </source>
</evidence>
<comment type="similarity">
    <text evidence="1">Belongs to the PyrK family.</text>
</comment>
<keyword evidence="4" id="KW-0001">2Fe-2S</keyword>
<keyword evidence="8" id="KW-0408">Iron</keyword>
<keyword evidence="5" id="KW-0479">Metal-binding</keyword>
<evidence type="ECO:0000256" key="6">
    <source>
        <dbReference type="ARBA" id="ARBA00022827"/>
    </source>
</evidence>
<keyword evidence="2" id="KW-0813">Transport</keyword>
<dbReference type="CDD" id="cd06218">
    <property type="entry name" value="DHOD_e_trans"/>
    <property type="match status" value="1"/>
</dbReference>
<dbReference type="InterPro" id="IPR039261">
    <property type="entry name" value="FNR_nucleotide-bd"/>
</dbReference>
<dbReference type="PANTHER" id="PTHR43513:SF3">
    <property type="entry name" value="DIHYDROOROTATE DEHYDROGENASE B (NAD(+)), ELECTRON TRANSFER SUBUNIT-RELATED"/>
    <property type="match status" value="1"/>
</dbReference>
<evidence type="ECO:0000256" key="1">
    <source>
        <dbReference type="ARBA" id="ARBA00006422"/>
    </source>
</evidence>
<dbReference type="InterPro" id="IPR017927">
    <property type="entry name" value="FAD-bd_FR_type"/>
</dbReference>
<dbReference type="Gene3D" id="3.40.50.80">
    <property type="entry name" value="Nucleotide-binding domain of ferredoxin-NADP reductase (FNR) module"/>
    <property type="match status" value="1"/>
</dbReference>
<keyword evidence="9" id="KW-0411">Iron-sulfur</keyword>
<evidence type="ECO:0000256" key="2">
    <source>
        <dbReference type="ARBA" id="ARBA00022448"/>
    </source>
</evidence>
<dbReference type="InterPro" id="IPR037117">
    <property type="entry name" value="Dihydroorotate_DH_ele_sf"/>
</dbReference>
<dbReference type="PANTHER" id="PTHR43513">
    <property type="entry name" value="DIHYDROOROTATE DEHYDROGENASE B (NAD(+)), ELECTRON TRANSFER SUBUNIT"/>
    <property type="match status" value="1"/>
</dbReference>
<dbReference type="GO" id="GO:0016491">
    <property type="term" value="F:oxidoreductase activity"/>
    <property type="evidence" value="ECO:0007669"/>
    <property type="project" value="InterPro"/>
</dbReference>
<dbReference type="AlphaFoldDB" id="A0A6J6D7J2"/>
<keyword evidence="7" id="KW-0249">Electron transport</keyword>
<evidence type="ECO:0000256" key="4">
    <source>
        <dbReference type="ARBA" id="ARBA00022714"/>
    </source>
</evidence>
<dbReference type="EMBL" id="CAEZTJ010000001">
    <property type="protein sequence ID" value="CAB4558749.1"/>
    <property type="molecule type" value="Genomic_DNA"/>
</dbReference>
<evidence type="ECO:0000256" key="5">
    <source>
        <dbReference type="ARBA" id="ARBA00022723"/>
    </source>
</evidence>
<evidence type="ECO:0000256" key="3">
    <source>
        <dbReference type="ARBA" id="ARBA00022630"/>
    </source>
</evidence>
<dbReference type="Gene3D" id="2.40.30.10">
    <property type="entry name" value="Translation factors"/>
    <property type="match status" value="1"/>
</dbReference>
<gene>
    <name evidence="12" type="ORF">UFOPK1650_00009</name>
</gene>
<evidence type="ECO:0000256" key="7">
    <source>
        <dbReference type="ARBA" id="ARBA00022982"/>
    </source>
</evidence>
<evidence type="ECO:0000259" key="11">
    <source>
        <dbReference type="PROSITE" id="PS51384"/>
    </source>
</evidence>
<name>A0A6J6D7J2_9ZZZZ</name>
<dbReference type="GO" id="GO:0051537">
    <property type="term" value="F:2 iron, 2 sulfur cluster binding"/>
    <property type="evidence" value="ECO:0007669"/>
    <property type="project" value="UniProtKB-KW"/>
</dbReference>
<keyword evidence="3" id="KW-0285">Flavoprotein</keyword>
<protein>
    <submittedName>
        <fullName evidence="12">Unannotated protein</fullName>
    </submittedName>
</protein>
<comment type="cofactor">
    <cofactor evidence="10">
        <name>[2Fe-2S] cluster</name>
        <dbReference type="ChEBI" id="CHEBI:190135"/>
    </cofactor>
</comment>
<dbReference type="PROSITE" id="PS51384">
    <property type="entry name" value="FAD_FR"/>
    <property type="match status" value="1"/>
</dbReference>
<sequence length="275" mass="29218">MRQINKAARHTTGRLLSIRKVGTYFHLVLQAEGIAEGAKPGNFIALSVGGDQSSMLLHRVFAIYRSRQDPSHGAVIELIVARSGKGSDWLVAQSEGTLLKITGPLGTSFPLPADPVNVAIVGGGYGAAPLFDLADHLKARGCRVDAIIGAATSSKVFAPLEGKRTVNSVTVTTDDGSAGIQGRVTDVLPEIITRQRIDLIYSCGPMAMLRAVDDIARSLSIPHQVSVEEAMACGVGICMTCVLPMMRGDKVKMVRTCIEGPVIDGEEIAWDEVAR</sequence>
<dbReference type="InterPro" id="IPR017938">
    <property type="entry name" value="Riboflavin_synthase-like_b-brl"/>
</dbReference>
<dbReference type="SUPFAM" id="SSF63380">
    <property type="entry name" value="Riboflavin synthase domain-like"/>
    <property type="match status" value="1"/>
</dbReference>
<dbReference type="PIRSF" id="PIRSF006816">
    <property type="entry name" value="Cyc3_hyd_g"/>
    <property type="match status" value="1"/>
</dbReference>
<dbReference type="InterPro" id="IPR012165">
    <property type="entry name" value="Cyt_c3_hydrogenase_gsu"/>
</dbReference>
<evidence type="ECO:0000256" key="8">
    <source>
        <dbReference type="ARBA" id="ARBA00023004"/>
    </source>
</evidence>
<accession>A0A6J6D7J2</accession>
<dbReference type="SUPFAM" id="SSF52343">
    <property type="entry name" value="Ferredoxin reductase-like, C-terminal NADP-linked domain"/>
    <property type="match status" value="1"/>
</dbReference>
<dbReference type="Gene3D" id="2.10.240.10">
    <property type="entry name" value="Dihydroorotate dehydrogenase, electron transfer subunit"/>
    <property type="match status" value="1"/>
</dbReference>
<keyword evidence="6" id="KW-0274">FAD</keyword>